<protein>
    <recommendedName>
        <fullName evidence="1">F-box domain-containing protein</fullName>
    </recommendedName>
</protein>
<dbReference type="Pfam" id="PF12937">
    <property type="entry name" value="F-box-like"/>
    <property type="match status" value="1"/>
</dbReference>
<keyword evidence="3" id="KW-1185">Reference proteome</keyword>
<evidence type="ECO:0000313" key="2">
    <source>
        <dbReference type="EMBL" id="KAG0294244.1"/>
    </source>
</evidence>
<accession>A0ABQ7K906</accession>
<organism evidence="2 3">
    <name type="scientific">Linnemannia gamsii</name>
    <dbReference type="NCBI Taxonomy" id="64522"/>
    <lineage>
        <taxon>Eukaryota</taxon>
        <taxon>Fungi</taxon>
        <taxon>Fungi incertae sedis</taxon>
        <taxon>Mucoromycota</taxon>
        <taxon>Mortierellomycotina</taxon>
        <taxon>Mortierellomycetes</taxon>
        <taxon>Mortierellales</taxon>
        <taxon>Mortierellaceae</taxon>
        <taxon>Linnemannia</taxon>
    </lineage>
</organism>
<dbReference type="SUPFAM" id="SSF81383">
    <property type="entry name" value="F-box domain"/>
    <property type="match status" value="1"/>
</dbReference>
<sequence>MSHSDTMVTTLIESCPHIVRMLRFSEHDDLTHDRCLDILWAYPGLVEFAFCYSEDMTPQIEATGIGLQELVGIQWASGEWLEELQVPIGSPEFFSLSIDEQDVWDRAVKEERIKEEKDRPEAQQQRRIDVGRVHVMKPHAISIFEIPLILSLICKLLDPVDLGNCRQTCSLWEQLFGLYVWKDVNLCSNGMSSVEARDGARRNADWIRSLEINLYDTLFECPTTICTQFSRLTCATNNTEISPSAVKAGIPDYAKKLIIQNSCLQTLAIDIIKDADKCIRQPLLSYLKDLKHLKSLELRIEGMFNVAIVEAIVRRCSVSVVSFAIKIKAFTGSGAADAPELLVIEHVTDLDLPAWRPLTNPTRLTFAVYYHN</sequence>
<dbReference type="CDD" id="cd09917">
    <property type="entry name" value="F-box_SF"/>
    <property type="match status" value="1"/>
</dbReference>
<dbReference type="InterPro" id="IPR036047">
    <property type="entry name" value="F-box-like_dom_sf"/>
</dbReference>
<dbReference type="InterPro" id="IPR001810">
    <property type="entry name" value="F-box_dom"/>
</dbReference>
<name>A0ABQ7K906_9FUNG</name>
<comment type="caution">
    <text evidence="2">The sequence shown here is derived from an EMBL/GenBank/DDBJ whole genome shotgun (WGS) entry which is preliminary data.</text>
</comment>
<proteinExistence type="predicted"/>
<dbReference type="EMBL" id="JAAAIM010000126">
    <property type="protein sequence ID" value="KAG0294244.1"/>
    <property type="molecule type" value="Genomic_DNA"/>
</dbReference>
<feature type="domain" description="F-box" evidence="1">
    <location>
        <begin position="149"/>
        <end position="185"/>
    </location>
</feature>
<evidence type="ECO:0000259" key="1">
    <source>
        <dbReference type="Pfam" id="PF12937"/>
    </source>
</evidence>
<reference evidence="2 3" key="1">
    <citation type="journal article" date="2020" name="Fungal Divers.">
        <title>Resolving the Mortierellaceae phylogeny through synthesis of multi-gene phylogenetics and phylogenomics.</title>
        <authorList>
            <person name="Vandepol N."/>
            <person name="Liber J."/>
            <person name="Desiro A."/>
            <person name="Na H."/>
            <person name="Kennedy M."/>
            <person name="Barry K."/>
            <person name="Grigoriev I.V."/>
            <person name="Miller A.N."/>
            <person name="O'Donnell K."/>
            <person name="Stajich J.E."/>
            <person name="Bonito G."/>
        </authorList>
    </citation>
    <scope>NUCLEOTIDE SEQUENCE [LARGE SCALE GENOMIC DNA]</scope>
    <source>
        <strain evidence="2 3">AD045</strain>
    </source>
</reference>
<dbReference type="Proteomes" id="UP001194696">
    <property type="component" value="Unassembled WGS sequence"/>
</dbReference>
<gene>
    <name evidence="2" type="ORF">BGZ96_001547</name>
</gene>
<evidence type="ECO:0000313" key="3">
    <source>
        <dbReference type="Proteomes" id="UP001194696"/>
    </source>
</evidence>